<evidence type="ECO:0000313" key="2">
    <source>
        <dbReference type="Proteomes" id="UP000886653"/>
    </source>
</evidence>
<keyword evidence="2" id="KW-1185">Reference proteome</keyword>
<accession>A0A9P6T849</accession>
<comment type="caution">
    <text evidence="1">The sequence shown here is derived from an EMBL/GenBank/DDBJ whole genome shotgun (WGS) entry which is preliminary data.</text>
</comment>
<sequence>MSTDPTTSTVTTVESPIVFGTPVQQYAQKFMNVLHKFQLTTKLTDENYRAWSQPILEAFMSIDCHNYLLKSNFVASTLTEDLHEKTKYLITTYILKLCDENNEAMSQAALKKGTGLDTTIEYNPHTLWNFLKARHYTITEGKLRIVDKALHDYKQQPTDSLSVHVDKFERLIQEFYSFGGEISDIQLARMLMSATPTIDSNETLTAVIYAVVDPLTRLGLATYLKQMEVNSTWMTPVLQQASSSAISEISNRVQNNYNSSHNNYHRKCTATQCISPHKVKDCFAKPGNEQRRAEWIAKKEAQRENTQNTAAHGTFIWGMKNVTASPAYFELNGMISLHTIFECSYTNEEPAHIIPE</sequence>
<reference evidence="1" key="1">
    <citation type="submission" date="2013-11" db="EMBL/GenBank/DDBJ databases">
        <title>Genome sequence of the fusiform rust pathogen reveals effectors for host alternation and coevolution with pine.</title>
        <authorList>
            <consortium name="DOE Joint Genome Institute"/>
            <person name="Smith K."/>
            <person name="Pendleton A."/>
            <person name="Kubisiak T."/>
            <person name="Anderson C."/>
            <person name="Salamov A."/>
            <person name="Aerts A."/>
            <person name="Riley R."/>
            <person name="Clum A."/>
            <person name="Lindquist E."/>
            <person name="Ence D."/>
            <person name="Campbell M."/>
            <person name="Kronenberg Z."/>
            <person name="Feau N."/>
            <person name="Dhillon B."/>
            <person name="Hamelin R."/>
            <person name="Burleigh J."/>
            <person name="Smith J."/>
            <person name="Yandell M."/>
            <person name="Nelson C."/>
            <person name="Grigoriev I."/>
            <person name="Davis J."/>
        </authorList>
    </citation>
    <scope>NUCLEOTIDE SEQUENCE</scope>
    <source>
        <strain evidence="1">G11</strain>
    </source>
</reference>
<gene>
    <name evidence="1" type="ORF">CROQUDRAFT_50008</name>
</gene>
<protein>
    <submittedName>
        <fullName evidence="1">Uncharacterized protein</fullName>
    </submittedName>
</protein>
<proteinExistence type="predicted"/>
<organism evidence="1 2">
    <name type="scientific">Cronartium quercuum f. sp. fusiforme G11</name>
    <dbReference type="NCBI Taxonomy" id="708437"/>
    <lineage>
        <taxon>Eukaryota</taxon>
        <taxon>Fungi</taxon>
        <taxon>Dikarya</taxon>
        <taxon>Basidiomycota</taxon>
        <taxon>Pucciniomycotina</taxon>
        <taxon>Pucciniomycetes</taxon>
        <taxon>Pucciniales</taxon>
        <taxon>Coleosporiaceae</taxon>
        <taxon>Cronartium</taxon>
    </lineage>
</organism>
<dbReference type="Proteomes" id="UP000886653">
    <property type="component" value="Unassembled WGS sequence"/>
</dbReference>
<dbReference type="AlphaFoldDB" id="A0A9P6T849"/>
<evidence type="ECO:0000313" key="1">
    <source>
        <dbReference type="EMBL" id="KAG0142641.1"/>
    </source>
</evidence>
<dbReference type="EMBL" id="MU167342">
    <property type="protein sequence ID" value="KAG0142641.1"/>
    <property type="molecule type" value="Genomic_DNA"/>
</dbReference>
<dbReference type="OrthoDB" id="2506674at2759"/>
<name>A0A9P6T849_9BASI</name>